<proteinExistence type="predicted"/>
<gene>
    <name evidence="2" type="ORF">LLUT_LOCUS24486</name>
</gene>
<accession>A0AAV1XPC3</accession>
<reference evidence="2 3" key="1">
    <citation type="submission" date="2024-03" db="EMBL/GenBank/DDBJ databases">
        <authorList>
            <person name="Martinez-Hernandez J."/>
        </authorList>
    </citation>
    <scope>NUCLEOTIDE SEQUENCE [LARGE SCALE GENOMIC DNA]</scope>
</reference>
<organism evidence="2 3">
    <name type="scientific">Lupinus luteus</name>
    <name type="common">European yellow lupine</name>
    <dbReference type="NCBI Taxonomy" id="3873"/>
    <lineage>
        <taxon>Eukaryota</taxon>
        <taxon>Viridiplantae</taxon>
        <taxon>Streptophyta</taxon>
        <taxon>Embryophyta</taxon>
        <taxon>Tracheophyta</taxon>
        <taxon>Spermatophyta</taxon>
        <taxon>Magnoliopsida</taxon>
        <taxon>eudicotyledons</taxon>
        <taxon>Gunneridae</taxon>
        <taxon>Pentapetalae</taxon>
        <taxon>rosids</taxon>
        <taxon>fabids</taxon>
        <taxon>Fabales</taxon>
        <taxon>Fabaceae</taxon>
        <taxon>Papilionoideae</taxon>
        <taxon>50 kb inversion clade</taxon>
        <taxon>genistoids sensu lato</taxon>
        <taxon>core genistoids</taxon>
        <taxon>Genisteae</taxon>
        <taxon>Lupinus</taxon>
    </lineage>
</organism>
<name>A0AAV1XPC3_LUPLU</name>
<comment type="caution">
    <text evidence="2">The sequence shown here is derived from an EMBL/GenBank/DDBJ whole genome shotgun (WGS) entry which is preliminary data.</text>
</comment>
<keyword evidence="1" id="KW-1133">Transmembrane helix</keyword>
<dbReference type="AlphaFoldDB" id="A0AAV1XPC3"/>
<evidence type="ECO:0000256" key="1">
    <source>
        <dbReference type="SAM" id="Phobius"/>
    </source>
</evidence>
<keyword evidence="1" id="KW-0812">Transmembrane</keyword>
<keyword evidence="3" id="KW-1185">Reference proteome</keyword>
<dbReference type="Proteomes" id="UP001497480">
    <property type="component" value="Unassembled WGS sequence"/>
</dbReference>
<dbReference type="EMBL" id="CAXHTB010000017">
    <property type="protein sequence ID" value="CAL0323426.1"/>
    <property type="molecule type" value="Genomic_DNA"/>
</dbReference>
<keyword evidence="1" id="KW-0472">Membrane</keyword>
<feature type="transmembrane region" description="Helical" evidence="1">
    <location>
        <begin position="83"/>
        <end position="104"/>
    </location>
</feature>
<evidence type="ECO:0000313" key="2">
    <source>
        <dbReference type="EMBL" id="CAL0323426.1"/>
    </source>
</evidence>
<protein>
    <submittedName>
        <fullName evidence="2">Uncharacterized protein</fullName>
    </submittedName>
</protein>
<sequence length="108" mass="11951">MVGRFLSLNPAIGLAPSDIRSMVRSLVICLTHASEVRGLFQPPHVDVMLSNPCAPTREASLAARVMRPVSFGRYWDSFCWHRALIFLLSGMASCFIFSCPYWSLSASA</sequence>
<evidence type="ECO:0000313" key="3">
    <source>
        <dbReference type="Proteomes" id="UP001497480"/>
    </source>
</evidence>